<dbReference type="Proteomes" id="UP000796880">
    <property type="component" value="Unassembled WGS sequence"/>
</dbReference>
<evidence type="ECO:0000313" key="2">
    <source>
        <dbReference type="EMBL" id="KAF3456053.1"/>
    </source>
</evidence>
<keyword evidence="3" id="KW-1185">Reference proteome</keyword>
<protein>
    <submittedName>
        <fullName evidence="2">Uncharacterized protein</fullName>
    </submittedName>
</protein>
<comment type="caution">
    <text evidence="2">The sequence shown here is derived from an EMBL/GenBank/DDBJ whole genome shotgun (WGS) entry which is preliminary data.</text>
</comment>
<evidence type="ECO:0000256" key="1">
    <source>
        <dbReference type="SAM" id="MobiDB-lite"/>
    </source>
</evidence>
<gene>
    <name evidence="2" type="ORF">FNV43_RR00696</name>
</gene>
<sequence length="89" mass="10075">MRLGGVRIGGRSMCPPTRQGQLFSHMSGMVHRRRDTLVMKQVVMCMATTVWESSSDPTLEGRPVEVIFCPKLVEDIRMSDLIRTPLDQN</sequence>
<reference evidence="2" key="1">
    <citation type="submission" date="2020-03" db="EMBL/GenBank/DDBJ databases">
        <title>A high-quality chromosome-level genome assembly of a woody plant with both climbing and erect habits, Rhamnella rubrinervis.</title>
        <authorList>
            <person name="Lu Z."/>
            <person name="Yang Y."/>
            <person name="Zhu X."/>
            <person name="Sun Y."/>
        </authorList>
    </citation>
    <scope>NUCLEOTIDE SEQUENCE</scope>
    <source>
        <strain evidence="2">BYM</strain>
        <tissue evidence="2">Leaf</tissue>
    </source>
</reference>
<name>A0A8K0MS94_9ROSA</name>
<organism evidence="2 3">
    <name type="scientific">Rhamnella rubrinervis</name>
    <dbReference type="NCBI Taxonomy" id="2594499"/>
    <lineage>
        <taxon>Eukaryota</taxon>
        <taxon>Viridiplantae</taxon>
        <taxon>Streptophyta</taxon>
        <taxon>Embryophyta</taxon>
        <taxon>Tracheophyta</taxon>
        <taxon>Spermatophyta</taxon>
        <taxon>Magnoliopsida</taxon>
        <taxon>eudicotyledons</taxon>
        <taxon>Gunneridae</taxon>
        <taxon>Pentapetalae</taxon>
        <taxon>rosids</taxon>
        <taxon>fabids</taxon>
        <taxon>Rosales</taxon>
        <taxon>Rhamnaceae</taxon>
        <taxon>rhamnoid group</taxon>
        <taxon>Rhamneae</taxon>
        <taxon>Rhamnella</taxon>
    </lineage>
</organism>
<proteinExistence type="predicted"/>
<feature type="region of interest" description="Disordered" evidence="1">
    <location>
        <begin position="1"/>
        <end position="20"/>
    </location>
</feature>
<dbReference type="AlphaFoldDB" id="A0A8K0MS94"/>
<dbReference type="EMBL" id="VOIH02000001">
    <property type="protein sequence ID" value="KAF3456053.1"/>
    <property type="molecule type" value="Genomic_DNA"/>
</dbReference>
<accession>A0A8K0MS94</accession>
<evidence type="ECO:0000313" key="3">
    <source>
        <dbReference type="Proteomes" id="UP000796880"/>
    </source>
</evidence>